<keyword evidence="4" id="KW-1185">Reference proteome</keyword>
<dbReference type="Proteomes" id="UP000283387">
    <property type="component" value="Unassembled WGS sequence"/>
</dbReference>
<accession>A0A419W8K1</accession>
<gene>
    <name evidence="3" type="ORF">BC643_2152</name>
</gene>
<evidence type="ECO:0000259" key="2">
    <source>
        <dbReference type="PROSITE" id="PS50825"/>
    </source>
</evidence>
<dbReference type="Pfam" id="PF13573">
    <property type="entry name" value="SprB"/>
    <property type="match status" value="2"/>
</dbReference>
<keyword evidence="1" id="KW-0677">Repeat</keyword>
<dbReference type="PROSITE" id="PS50825">
    <property type="entry name" value="HYR"/>
    <property type="match status" value="1"/>
</dbReference>
<dbReference type="InterPro" id="IPR013320">
    <property type="entry name" value="ConA-like_dom_sf"/>
</dbReference>
<evidence type="ECO:0000313" key="3">
    <source>
        <dbReference type="EMBL" id="RKD91786.1"/>
    </source>
</evidence>
<dbReference type="GO" id="GO:0004553">
    <property type="term" value="F:hydrolase activity, hydrolyzing O-glycosyl compounds"/>
    <property type="evidence" value="ECO:0007669"/>
    <property type="project" value="UniProtKB-ARBA"/>
</dbReference>
<dbReference type="SUPFAM" id="SSF49299">
    <property type="entry name" value="PKD domain"/>
    <property type="match status" value="1"/>
</dbReference>
<protein>
    <submittedName>
        <fullName evidence="3">SprB-like repeat protein</fullName>
    </submittedName>
</protein>
<sequence>MDCNWKLFFQLKTIFLLPIFLTGISQTKAIPHTESLLDNSMLSAGSAFVIPQAQLEGMSLTYVSNDESCPGKNDGSIDLTIANASSVPQIQWSTGETTEDLSGLAAGTYDVTVTDGSETASLSITIGNNPAPVAAITGDAVACQNTDKVPFTIQASGGIPPYVANFTYNGGLTLQTPSFTDEITMYQSTTNTGTYQYELVSIVDGNGCEYPVSGEVTIEVTNGATLDNPGDLEFCQGETTTPVALTGSPGNVVFDITGGASIGLNDKTGVSQIPSFTAMSGSATLTITPRANGCSGVPGTVQVTVSPKADLSVSQVLETICTGATTNIKLSSTTSGATFEWSVLDITPTGSISGSGDDTGNILAQTLVNTSNEVATVTYRITSYKNGCEGSSLDIEVQVLPELQATIEKTANSCQNESSPEVIFTAIGGEAPYLFTYRINGGTEQTVTESSGNAATISVPTGTAGDFTYELISVEDKNGCPSSVSESVTVTISEKPVLTSGLNPQGICSNEVFTYVPTSDIPGTTFSWSRAEVAGISNPAASGTDDPDEYLENTTNDPIAVTYTYTLSADGCSNTQDVVVIVTKKPELTSSLTPPDICSGTTFSYTPTSDISGTDYPWTRAAVAGIANPATSGTGNPNEVLINTTSNPIGVTYLYTLNSNGCENPVTYPVYVVVIPAPQVTVSASETEICPGESVDLYSSSDIASSLPSTLLSEDFNSGSAGDKSGLNSWTTYFNNNNAAWTIRDNNYNQSGKTFRSNDSSKFYLANSGAAGNTNITSTLTSPAINTVGYTSLELTFWHYYESGGNSDQPKIRVSTDNSNWTDIEEFTNSQGTSTDFVKYTVSLNGYVGNSTLYIQFYYKAKDDKYWAIDNVELTGEGSSVDMYWTSYPSGFSSTEQNPTNVYPTQTTDYIAWYTDPDTGCVGSDTVTVIVRETPAPEITADYCSYSPKILLTASDGYTSYLWSTGETTQSILVDLAAIYTVTVTDEFGCSGSTSFNTSTELLINGSFEDGNVGFVTPATSGNQYTYVADDPSVSSELFPEGLYGIGTNARNYHSNFWGVDHTTGTGNFMIVNGFPGSPQPIVWQETVTVRPNTDYYFSAWAISLNNSGNYASLQFSINGTQIGTVAQLTAGTSSSANPWKTQDRFYGMWNSGSNTTAVVSIVDLQTAAGGNDFGLDDISFGTLAPWPAEVDPTSAGDICQGGTISLYANSQYGREPITYLWTGPNGFSSTEENPVITNAKTANSGTYTVQVFDAYGCENESGSVNVTVYPTVKVNAGADQTVCYENAIVSLAGSVSGSATTGSWSGGSGTYSPNAQTLNASYTPSSAEIAAGTVTLTLTSDTPDGPCPAKSDKMKITVLQPLEISFTQTLPLCHDGDDGKLTASVTGGKSPYSYLWSDGQTTQTAIGLSAGVYSLTVTDAKGCSTTQSATLSEPSTFVVNPPSFSAPSCYGGTDGTATITATGGTPPYQFIWDAAAGSQTTSTATNLGAGTYSVIVLSDAHGCAATAVKVTIPEPEAPELTCPDDIYAIADEGTTYASNVIVTAPEYDTFCQSIEYEMTGATSDTGNGLVPSPSTFNVGTTTITYTAVNLKGEVIECSFRVIVSDTKPDITCADPISVNTDVDECSASVSVSLPTINSGTDISWSWTMTGATEDSGTGSIPDPYSFNKGVTTITWTAMNAIGSVQCSQTVTVTDNQAPEFTSPDPIEVCVEYLREYTYTNQIVPNYYTFENGNTLLDLNTASFSDNCGLSDCSPLIEWRIVFSDGSKLPASGYFTGQPSAYTNNGSTSFQFPGDNEGGSLLTHTIYYRITDCSNNVSSELSTTITVIPRPKIVQTP</sequence>
<reference evidence="3 4" key="1">
    <citation type="submission" date="2018-09" db="EMBL/GenBank/DDBJ databases">
        <title>Genomic Encyclopedia of Archaeal and Bacterial Type Strains, Phase II (KMG-II): from individual species to whole genera.</title>
        <authorList>
            <person name="Goeker M."/>
        </authorList>
    </citation>
    <scope>NUCLEOTIDE SEQUENCE [LARGE SCALE GENOMIC DNA]</scope>
    <source>
        <strain evidence="3 4">DSM 27148</strain>
    </source>
</reference>
<name>A0A419W8K1_9BACT</name>
<dbReference type="InterPro" id="IPR025667">
    <property type="entry name" value="SprB_repeat"/>
</dbReference>
<dbReference type="GO" id="GO:0005975">
    <property type="term" value="P:carbohydrate metabolic process"/>
    <property type="evidence" value="ECO:0007669"/>
    <property type="project" value="UniProtKB-ARBA"/>
</dbReference>
<proteinExistence type="predicted"/>
<dbReference type="EMBL" id="RAPN01000001">
    <property type="protein sequence ID" value="RKD91786.1"/>
    <property type="molecule type" value="Genomic_DNA"/>
</dbReference>
<dbReference type="InterPro" id="IPR035986">
    <property type="entry name" value="PKD_dom_sf"/>
</dbReference>
<organism evidence="3 4">
    <name type="scientific">Mangrovibacterium diazotrophicum</name>
    <dbReference type="NCBI Taxonomy" id="1261403"/>
    <lineage>
        <taxon>Bacteria</taxon>
        <taxon>Pseudomonadati</taxon>
        <taxon>Bacteroidota</taxon>
        <taxon>Bacteroidia</taxon>
        <taxon>Marinilabiliales</taxon>
        <taxon>Prolixibacteraceae</taxon>
        <taxon>Mangrovibacterium</taxon>
    </lineage>
</organism>
<dbReference type="InterPro" id="IPR003410">
    <property type="entry name" value="HYR_dom"/>
</dbReference>
<dbReference type="Gene3D" id="2.60.120.200">
    <property type="match status" value="1"/>
</dbReference>
<dbReference type="Gene3D" id="2.60.40.740">
    <property type="match status" value="1"/>
</dbReference>
<dbReference type="InterPro" id="IPR045828">
    <property type="entry name" value="PKD_Bacteroidetes"/>
</dbReference>
<dbReference type="SUPFAM" id="SSF49899">
    <property type="entry name" value="Concanavalin A-like lectins/glucanases"/>
    <property type="match status" value="1"/>
</dbReference>
<dbReference type="Gene3D" id="2.60.120.260">
    <property type="entry name" value="Galactose-binding domain-like"/>
    <property type="match status" value="1"/>
</dbReference>
<comment type="caution">
    <text evidence="3">The sequence shown here is derived from an EMBL/GenBank/DDBJ whole genome shotgun (WGS) entry which is preliminary data.</text>
</comment>
<evidence type="ECO:0000256" key="1">
    <source>
        <dbReference type="ARBA" id="ARBA00022737"/>
    </source>
</evidence>
<dbReference type="Gene3D" id="2.60.40.10">
    <property type="entry name" value="Immunoglobulins"/>
    <property type="match status" value="2"/>
</dbReference>
<dbReference type="InterPro" id="IPR013783">
    <property type="entry name" value="Ig-like_fold"/>
</dbReference>
<dbReference type="Pfam" id="PF19406">
    <property type="entry name" value="PKD_5"/>
    <property type="match status" value="2"/>
</dbReference>
<feature type="domain" description="HYR" evidence="2">
    <location>
        <begin position="1511"/>
        <end position="1606"/>
    </location>
</feature>
<evidence type="ECO:0000313" key="4">
    <source>
        <dbReference type="Proteomes" id="UP000283387"/>
    </source>
</evidence>